<reference evidence="4" key="1">
    <citation type="submission" date="2025-08" db="UniProtKB">
        <authorList>
            <consortium name="Ensembl"/>
        </authorList>
    </citation>
    <scope>IDENTIFICATION</scope>
</reference>
<accession>A0A8C9NAD1</accession>
<dbReference type="Proteomes" id="UP000694409">
    <property type="component" value="Unassembled WGS sequence"/>
</dbReference>
<dbReference type="Ensembl" id="ENSSCAT00000017709.1">
    <property type="protein sequence ID" value="ENSSCAP00000015811.1"/>
    <property type="gene ID" value="ENSSCAG00000011576.1"/>
</dbReference>
<evidence type="ECO:0000256" key="1">
    <source>
        <dbReference type="ARBA" id="ARBA00011698"/>
    </source>
</evidence>
<sequence>MIYTVFHSNQKSRHLLFLVRKLTKPTLFTNIPVTCEERDLPGNLFNQLMKDDPSTVKGAETLMLGEMLTLPQNFGNIFLGETFSSYISADLQTSSQRLNLSASSAAVAELKPDCCIDDVIHHEVKEIGTHILVCAVSYTTQTGEKMYFRKFFKFQVLKPLDVKTKFYNAEVRTVCIQLKFRISLPLQCLWRRFL</sequence>
<evidence type="ECO:0000256" key="2">
    <source>
        <dbReference type="ARBA" id="ARBA00021500"/>
    </source>
</evidence>
<reference evidence="4" key="2">
    <citation type="submission" date="2025-09" db="UniProtKB">
        <authorList>
            <consortium name="Ensembl"/>
        </authorList>
    </citation>
    <scope>IDENTIFICATION</scope>
</reference>
<organism evidence="4 5">
    <name type="scientific">Serinus canaria</name>
    <name type="common">Island canary</name>
    <name type="synonym">Fringilla canaria</name>
    <dbReference type="NCBI Taxonomy" id="9135"/>
    <lineage>
        <taxon>Eukaryota</taxon>
        <taxon>Metazoa</taxon>
        <taxon>Chordata</taxon>
        <taxon>Craniata</taxon>
        <taxon>Vertebrata</taxon>
        <taxon>Euteleostomi</taxon>
        <taxon>Archelosauria</taxon>
        <taxon>Archosauria</taxon>
        <taxon>Dinosauria</taxon>
        <taxon>Saurischia</taxon>
        <taxon>Theropoda</taxon>
        <taxon>Coelurosauria</taxon>
        <taxon>Aves</taxon>
        <taxon>Neognathae</taxon>
        <taxon>Neoaves</taxon>
        <taxon>Telluraves</taxon>
        <taxon>Australaves</taxon>
        <taxon>Passeriformes</taxon>
        <taxon>Passeroidea</taxon>
        <taxon>Fringillidae</taxon>
        <taxon>Carduelinae</taxon>
        <taxon>Serinus</taxon>
    </lineage>
</organism>
<dbReference type="PANTHER" id="PTHR13134:SF3">
    <property type="entry name" value="TRAFFICKING PROTEIN PARTICLE COMPLEX SUBUNIT 13"/>
    <property type="match status" value="1"/>
</dbReference>
<dbReference type="InterPro" id="IPR055427">
    <property type="entry name" value="TRAPPC13_N"/>
</dbReference>
<gene>
    <name evidence="4" type="primary">TRAPPC13</name>
</gene>
<dbReference type="GO" id="GO:1990072">
    <property type="term" value="C:TRAPPIII protein complex"/>
    <property type="evidence" value="ECO:0007669"/>
    <property type="project" value="TreeGrafter"/>
</dbReference>
<dbReference type="GeneTree" id="ENSGT00390000015280"/>
<evidence type="ECO:0000313" key="5">
    <source>
        <dbReference type="Proteomes" id="UP000694409"/>
    </source>
</evidence>
<comment type="subunit">
    <text evidence="1">Part of the multisubunit TRAPP (transport protein particle) complex.</text>
</comment>
<keyword evidence="5" id="KW-1185">Reference proteome</keyword>
<dbReference type="Pfam" id="PF06159">
    <property type="entry name" value="TRAPPC13_N"/>
    <property type="match status" value="1"/>
</dbReference>
<protein>
    <recommendedName>
        <fullName evidence="2">Trafficking protein particle complex subunit 13</fullName>
    </recommendedName>
</protein>
<evidence type="ECO:0000259" key="3">
    <source>
        <dbReference type="Pfam" id="PF06159"/>
    </source>
</evidence>
<dbReference type="PANTHER" id="PTHR13134">
    <property type="entry name" value="TRAFFICKING PROTEIN PARTICLE COMPLEX SUBUNIT 13"/>
    <property type="match status" value="1"/>
</dbReference>
<dbReference type="AlphaFoldDB" id="A0A8C9NAD1"/>
<feature type="domain" description="Trafficking protein particle complex subunit 13 N-terminal" evidence="3">
    <location>
        <begin position="87"/>
        <end position="156"/>
    </location>
</feature>
<name>A0A8C9NAD1_SERCA</name>
<dbReference type="InterPro" id="IPR010378">
    <property type="entry name" value="TRAPPC13"/>
</dbReference>
<evidence type="ECO:0000313" key="4">
    <source>
        <dbReference type="Ensembl" id="ENSSCAP00000015811.1"/>
    </source>
</evidence>
<proteinExistence type="predicted"/>